<protein>
    <submittedName>
        <fullName evidence="1">Uncharacterized protein</fullName>
    </submittedName>
</protein>
<gene>
    <name evidence="1" type="ORF">DYBT9623_05551</name>
</gene>
<comment type="caution">
    <text evidence="1">The sequence shown here is derived from an EMBL/GenBank/DDBJ whole genome shotgun (WGS) entry which is preliminary data.</text>
</comment>
<accession>A0ABM8UYZ9</accession>
<evidence type="ECO:0000313" key="2">
    <source>
        <dbReference type="Proteomes" id="UP000679725"/>
    </source>
</evidence>
<dbReference type="Proteomes" id="UP000679725">
    <property type="component" value="Unassembled WGS sequence"/>
</dbReference>
<reference evidence="1 2" key="1">
    <citation type="submission" date="2021-04" db="EMBL/GenBank/DDBJ databases">
        <authorList>
            <person name="Rodrigo-Torres L."/>
            <person name="Arahal R. D."/>
            <person name="Lucena T."/>
        </authorList>
    </citation>
    <scope>NUCLEOTIDE SEQUENCE [LARGE SCALE GENOMIC DNA]</scope>
    <source>
        <strain evidence="1 2">CECT 9623</strain>
    </source>
</reference>
<dbReference type="EMBL" id="CAJRAU010000016">
    <property type="protein sequence ID" value="CAG5075029.1"/>
    <property type="molecule type" value="Genomic_DNA"/>
</dbReference>
<evidence type="ECO:0000313" key="1">
    <source>
        <dbReference type="EMBL" id="CAG5075029.1"/>
    </source>
</evidence>
<name>A0ABM8UYZ9_9BACT</name>
<organism evidence="1 2">
    <name type="scientific">Dyadobacter linearis</name>
    <dbReference type="NCBI Taxonomy" id="2823330"/>
    <lineage>
        <taxon>Bacteria</taxon>
        <taxon>Pseudomonadati</taxon>
        <taxon>Bacteroidota</taxon>
        <taxon>Cytophagia</taxon>
        <taxon>Cytophagales</taxon>
        <taxon>Spirosomataceae</taxon>
        <taxon>Dyadobacter</taxon>
    </lineage>
</organism>
<sequence length="139" mass="15432">MYSNKHTSISRYFHNLLLAYLIRLSSCAKRFSPGVVVWIISAGHALSQLESFYCAATVTFFIFRDKYCLPRSDRVAGRCRSLPMSSPGEAALWKVRLYTGVSAAFQMVIPLPGFSCRGSAGQCSARKCHHTCPGHACLY</sequence>
<keyword evidence="2" id="KW-1185">Reference proteome</keyword>
<proteinExistence type="predicted"/>